<feature type="transmembrane region" description="Helical" evidence="5">
    <location>
        <begin position="12"/>
        <end position="33"/>
    </location>
</feature>
<sequence>MLKLGFSCTRNALCALNVVYLVVGMSLMAAAGYGRSFGILWSLSIISVVMAVGVFLIFISILGLIAALKQNQIVLFTYILAMMLLCILQFIASCSCLALGREKQEKLLSMSWEMMSNETRRSLEQQLDCCGLINSAEKQHLFRTDVNMCISSCRRTSHCFACGDLMLQHAAETLGFLGGVGLFCSFSQ</sequence>
<feature type="transmembrane region" description="Helical" evidence="5">
    <location>
        <begin position="39"/>
        <end position="66"/>
    </location>
</feature>
<reference evidence="6" key="1">
    <citation type="submission" date="2020-07" db="EMBL/GenBank/DDBJ databases">
        <title>Clarias magur genome sequencing, assembly and annotation.</title>
        <authorList>
            <person name="Kushwaha B."/>
            <person name="Kumar R."/>
            <person name="Das P."/>
            <person name="Joshi C.G."/>
            <person name="Kumar D."/>
            <person name="Nagpure N.S."/>
            <person name="Pandey M."/>
            <person name="Agarwal S."/>
            <person name="Srivastava S."/>
            <person name="Singh M."/>
            <person name="Sahoo L."/>
            <person name="Jayasankar P."/>
            <person name="Meher P.K."/>
            <person name="Koringa P.G."/>
            <person name="Iquebal M.A."/>
            <person name="Das S.P."/>
            <person name="Bit A."/>
            <person name="Patnaik S."/>
            <person name="Patel N."/>
            <person name="Shah T.M."/>
            <person name="Hinsu A."/>
            <person name="Jena J.K."/>
        </authorList>
    </citation>
    <scope>NUCLEOTIDE SEQUENCE</scope>
    <source>
        <strain evidence="6">CIFAMagur01</strain>
        <tissue evidence="6">Testis</tissue>
    </source>
</reference>
<name>A0A8J4XCU1_CLAMG</name>
<evidence type="ECO:0000256" key="1">
    <source>
        <dbReference type="ARBA" id="ARBA00004141"/>
    </source>
</evidence>
<proteinExistence type="predicted"/>
<keyword evidence="2 5" id="KW-0812">Transmembrane</keyword>
<protein>
    <submittedName>
        <fullName evidence="6">Tetraspanin-31</fullName>
    </submittedName>
</protein>
<keyword evidence="4 5" id="KW-0472">Membrane</keyword>
<feature type="non-terminal residue" evidence="6">
    <location>
        <position position="1"/>
    </location>
</feature>
<organism evidence="6 7">
    <name type="scientific">Clarias magur</name>
    <name type="common">Asian catfish</name>
    <name type="synonym">Macropteronotus magur</name>
    <dbReference type="NCBI Taxonomy" id="1594786"/>
    <lineage>
        <taxon>Eukaryota</taxon>
        <taxon>Metazoa</taxon>
        <taxon>Chordata</taxon>
        <taxon>Craniata</taxon>
        <taxon>Vertebrata</taxon>
        <taxon>Euteleostomi</taxon>
        <taxon>Actinopterygii</taxon>
        <taxon>Neopterygii</taxon>
        <taxon>Teleostei</taxon>
        <taxon>Ostariophysi</taxon>
        <taxon>Siluriformes</taxon>
        <taxon>Clariidae</taxon>
        <taxon>Clarias</taxon>
    </lineage>
</organism>
<dbReference type="PRINTS" id="PR00259">
    <property type="entry name" value="TMFOUR"/>
</dbReference>
<evidence type="ECO:0000313" key="6">
    <source>
        <dbReference type="EMBL" id="KAF5896400.1"/>
    </source>
</evidence>
<feature type="transmembrane region" description="Helical" evidence="5">
    <location>
        <begin position="73"/>
        <end position="92"/>
    </location>
</feature>
<keyword evidence="7" id="KW-1185">Reference proteome</keyword>
<dbReference type="Proteomes" id="UP000727407">
    <property type="component" value="Unassembled WGS sequence"/>
</dbReference>
<accession>A0A8J4XCU1</accession>
<dbReference type="AlphaFoldDB" id="A0A8J4XCU1"/>
<evidence type="ECO:0000256" key="4">
    <source>
        <dbReference type="ARBA" id="ARBA00023136"/>
    </source>
</evidence>
<evidence type="ECO:0000313" key="7">
    <source>
        <dbReference type="Proteomes" id="UP000727407"/>
    </source>
</evidence>
<comment type="subcellular location">
    <subcellularLocation>
        <location evidence="1">Membrane</location>
        <topology evidence="1">Multi-pass membrane protein</topology>
    </subcellularLocation>
</comment>
<evidence type="ECO:0000256" key="5">
    <source>
        <dbReference type="SAM" id="Phobius"/>
    </source>
</evidence>
<keyword evidence="3 5" id="KW-1133">Transmembrane helix</keyword>
<comment type="caution">
    <text evidence="6">The sequence shown here is derived from an EMBL/GenBank/DDBJ whole genome shotgun (WGS) entry which is preliminary data.</text>
</comment>
<dbReference type="OrthoDB" id="5845060at2759"/>
<dbReference type="GO" id="GO:0016020">
    <property type="term" value="C:membrane"/>
    <property type="evidence" value="ECO:0007669"/>
    <property type="project" value="UniProtKB-SubCell"/>
</dbReference>
<evidence type="ECO:0000256" key="2">
    <source>
        <dbReference type="ARBA" id="ARBA00022692"/>
    </source>
</evidence>
<evidence type="ECO:0000256" key="3">
    <source>
        <dbReference type="ARBA" id="ARBA00022989"/>
    </source>
</evidence>
<gene>
    <name evidence="6" type="primary">tspan31</name>
    <name evidence="6" type="ORF">DAT39_013889</name>
</gene>
<dbReference type="InterPro" id="IPR018499">
    <property type="entry name" value="Tetraspanin/Peripherin"/>
</dbReference>
<dbReference type="Pfam" id="PF00335">
    <property type="entry name" value="Tetraspanin"/>
    <property type="match status" value="1"/>
</dbReference>
<dbReference type="EMBL" id="QNUK01000278">
    <property type="protein sequence ID" value="KAF5896400.1"/>
    <property type="molecule type" value="Genomic_DNA"/>
</dbReference>